<accession>A0AA45WIJ5</accession>
<reference evidence="2" key="1">
    <citation type="submission" date="2017-05" db="EMBL/GenBank/DDBJ databases">
        <authorList>
            <person name="Varghese N."/>
            <person name="Submissions S."/>
        </authorList>
    </citation>
    <scope>NUCLEOTIDE SEQUENCE</scope>
    <source>
        <strain evidence="2">DSM 45262</strain>
    </source>
</reference>
<evidence type="ECO:0000313" key="3">
    <source>
        <dbReference type="Proteomes" id="UP001157946"/>
    </source>
</evidence>
<organism evidence="2 3">
    <name type="scientific">Laceyella tengchongensis</name>
    <dbReference type="NCBI Taxonomy" id="574699"/>
    <lineage>
        <taxon>Bacteria</taxon>
        <taxon>Bacillati</taxon>
        <taxon>Bacillota</taxon>
        <taxon>Bacilli</taxon>
        <taxon>Bacillales</taxon>
        <taxon>Thermoactinomycetaceae</taxon>
        <taxon>Laceyella</taxon>
    </lineage>
</organism>
<dbReference type="AlphaFoldDB" id="A0AA45WIJ5"/>
<feature type="transmembrane region" description="Helical" evidence="1">
    <location>
        <begin position="20"/>
        <end position="41"/>
    </location>
</feature>
<proteinExistence type="predicted"/>
<sequence length="50" mass="5853">MRKNSDMSENYGENALENDWSPVILSDLFCLYIHGFVYSYLFMPVTQIIS</sequence>
<protein>
    <submittedName>
        <fullName evidence="2">Uncharacterized protein</fullName>
    </submittedName>
</protein>
<gene>
    <name evidence="2" type="ORF">SAMN06265361_101115</name>
</gene>
<evidence type="ECO:0000256" key="1">
    <source>
        <dbReference type="SAM" id="Phobius"/>
    </source>
</evidence>
<evidence type="ECO:0000313" key="2">
    <source>
        <dbReference type="EMBL" id="SMP00578.1"/>
    </source>
</evidence>
<keyword evidence="3" id="KW-1185">Reference proteome</keyword>
<keyword evidence="1" id="KW-1133">Transmembrane helix</keyword>
<keyword evidence="1" id="KW-0472">Membrane</keyword>
<keyword evidence="1" id="KW-0812">Transmembrane</keyword>
<name>A0AA45WIJ5_9BACL</name>
<dbReference type="EMBL" id="FXTU01000001">
    <property type="protein sequence ID" value="SMP00578.1"/>
    <property type="molecule type" value="Genomic_DNA"/>
</dbReference>
<dbReference type="Proteomes" id="UP001157946">
    <property type="component" value="Unassembled WGS sequence"/>
</dbReference>
<comment type="caution">
    <text evidence="2">The sequence shown here is derived from an EMBL/GenBank/DDBJ whole genome shotgun (WGS) entry which is preliminary data.</text>
</comment>